<keyword evidence="2" id="KW-1185">Reference proteome</keyword>
<name>A0A1I7WYR9_HETBA</name>
<organism evidence="2 3">
    <name type="scientific">Heterorhabditis bacteriophora</name>
    <name type="common">Entomopathogenic nematode worm</name>
    <dbReference type="NCBI Taxonomy" id="37862"/>
    <lineage>
        <taxon>Eukaryota</taxon>
        <taxon>Metazoa</taxon>
        <taxon>Ecdysozoa</taxon>
        <taxon>Nematoda</taxon>
        <taxon>Chromadorea</taxon>
        <taxon>Rhabditida</taxon>
        <taxon>Rhabditina</taxon>
        <taxon>Rhabditomorpha</taxon>
        <taxon>Strongyloidea</taxon>
        <taxon>Heterorhabditidae</taxon>
        <taxon>Heterorhabditis</taxon>
    </lineage>
</organism>
<reference evidence="3" key="1">
    <citation type="submission" date="2016-11" db="UniProtKB">
        <authorList>
            <consortium name="WormBaseParasite"/>
        </authorList>
    </citation>
    <scope>IDENTIFICATION</scope>
</reference>
<feature type="compositionally biased region" description="Polar residues" evidence="1">
    <location>
        <begin position="33"/>
        <end position="52"/>
    </location>
</feature>
<dbReference type="Proteomes" id="UP000095283">
    <property type="component" value="Unplaced"/>
</dbReference>
<feature type="region of interest" description="Disordered" evidence="1">
    <location>
        <begin position="150"/>
        <end position="183"/>
    </location>
</feature>
<protein>
    <submittedName>
        <fullName evidence="3">Mucin-2-like</fullName>
    </submittedName>
</protein>
<evidence type="ECO:0000256" key="1">
    <source>
        <dbReference type="SAM" id="MobiDB-lite"/>
    </source>
</evidence>
<accession>A0A1I7WYR9</accession>
<proteinExistence type="predicted"/>
<evidence type="ECO:0000313" key="2">
    <source>
        <dbReference type="Proteomes" id="UP000095283"/>
    </source>
</evidence>
<feature type="compositionally biased region" description="Low complexity" evidence="1">
    <location>
        <begin position="460"/>
        <end position="474"/>
    </location>
</feature>
<dbReference type="AlphaFoldDB" id="A0A1I7WYR9"/>
<dbReference type="WBParaSite" id="Hba_10330">
    <property type="protein sequence ID" value="Hba_10330"/>
    <property type="gene ID" value="Hba_10330"/>
</dbReference>
<feature type="region of interest" description="Disordered" evidence="1">
    <location>
        <begin position="441"/>
        <end position="475"/>
    </location>
</feature>
<feature type="region of interest" description="Disordered" evidence="1">
    <location>
        <begin position="1"/>
        <end position="97"/>
    </location>
</feature>
<sequence length="977" mass="107674">MSEKLGSDVPLVSVPPPESNSRISSYFPDNPAVNGNSDHITSSNSVLKNELSTLPPLIPFPPFEKKSPKNAEPNNSPGPLFEPTRESSKQSNLHPLPVSDLYSSITEATSFQHYSEQSKNPFTKNGLSTLPPLITFPPFNNQVPDSIRTDTSIAPEPSSTRYPFISSNLAPGSVPSQPDHYSSPPDIPPRNFKNPFTKNGLSTLPPLITFPPFDNQVPDSIRTDPASESSLQYLNLNSYSTLESEKSLLKSGSSTLPPIIPLLPFEKQFPDSIKPEAPSASNILAFPKPPSPHYPSINSYSALVTAPPTPSYLTTISPNIFSTTFQNSFSKSTLSSLPPILSSLPVENQVSWHFRPFTAPSPIHGSIADVHFKANPVISSYSAPAPPFDPVIHYHTLSPDFRSTISENSFKPELSGIPPTHEFPSLKYQVDSRIPDRVGPSALLASIPGPAPEQSLSENSKTTSYLTLPSSTPTNYPQTLSSDLYSTVPNSFVFPDFIKPDSSLAPTYVSTSKPFSSRYQTISLNSEQVSVSTLANYHSTSHSYLNSTSLQNILMKIGSVTEIPIISSSSFESMFHNYEPNASTALTFTTVQPLFENSRTIENSMSASTPASTDYYPTPFDVQRTSVQNSLMKIWLSTQRPAISFSSFMNPITDRTGKDVTPVPLLTTGPVSLTKENLNTGSYSLPTLNISLVDYNSSPELNSTTFQNLPLKTDSTQLPIIPFPAFENKVPNSFGPNLFLTTLFTPASEQSVAENSIIRSYSTSASSPNTTEYYQSPPNLYPTIIKNSFMNIGLSMPTLTVPLPPPTNKMSNLNAETYRFVSTLELSVTEIPKINLSFKPLSTPGFGNYPESLLHLHLATNPSQSIGITESNPHFFLRNSDKKLRRVHSHQVCKFINTYNYNYYYYKNTYKIWANDKILEEINTSPQSHKETNELGVTEAGEIESDNKCKKENFKNVISLKHNYEVCYMNISISSIR</sequence>
<evidence type="ECO:0000313" key="3">
    <source>
        <dbReference type="WBParaSite" id="Hba_10330"/>
    </source>
</evidence>
<feature type="compositionally biased region" description="Polar residues" evidence="1">
    <location>
        <begin position="150"/>
        <end position="180"/>
    </location>
</feature>